<protein>
    <recommendedName>
        <fullName evidence="4">Putative pterin-4-alpha-carbinolamine dehydratase</fullName>
        <shortName evidence="4">PHS</shortName>
        <ecNumber evidence="4">4.2.1.96</ecNumber>
    </recommendedName>
    <alternativeName>
        <fullName evidence="4">4-alpha-hydroxy-tetrahydropterin dehydratase</fullName>
    </alternativeName>
    <alternativeName>
        <fullName evidence="4">Pterin carbinolamine dehydratase</fullName>
        <shortName evidence="4">PCD</shortName>
    </alternativeName>
</protein>
<dbReference type="CDD" id="cd00488">
    <property type="entry name" value="PCD_DCoH"/>
    <property type="match status" value="1"/>
</dbReference>
<dbReference type="InterPro" id="IPR036428">
    <property type="entry name" value="PCD_sf"/>
</dbReference>
<evidence type="ECO:0000256" key="2">
    <source>
        <dbReference type="ARBA" id="ARBA00006472"/>
    </source>
</evidence>
<dbReference type="Pfam" id="PF01329">
    <property type="entry name" value="Pterin_4a"/>
    <property type="match status" value="1"/>
</dbReference>
<dbReference type="EC" id="4.2.1.96" evidence="4"/>
<comment type="catalytic activity">
    <reaction evidence="1 4">
        <text>(4aS,6R)-4a-hydroxy-L-erythro-5,6,7,8-tetrahydrobiopterin = (6R)-L-erythro-6,7-dihydrobiopterin + H2O</text>
        <dbReference type="Rhea" id="RHEA:11920"/>
        <dbReference type="ChEBI" id="CHEBI:15377"/>
        <dbReference type="ChEBI" id="CHEBI:15642"/>
        <dbReference type="ChEBI" id="CHEBI:43120"/>
        <dbReference type="EC" id="4.2.1.96"/>
    </reaction>
</comment>
<evidence type="ECO:0000313" key="6">
    <source>
        <dbReference type="Proteomes" id="UP000274843"/>
    </source>
</evidence>
<dbReference type="PANTHER" id="PTHR12599:SF0">
    <property type="entry name" value="PTERIN-4-ALPHA-CARBINOLAMINE DEHYDRATASE"/>
    <property type="match status" value="1"/>
</dbReference>
<dbReference type="PANTHER" id="PTHR12599">
    <property type="entry name" value="PTERIN-4-ALPHA-CARBINOLAMINE DEHYDRATASE"/>
    <property type="match status" value="1"/>
</dbReference>
<keyword evidence="6" id="KW-1185">Reference proteome</keyword>
<dbReference type="InterPro" id="IPR001533">
    <property type="entry name" value="Pterin_deHydtase"/>
</dbReference>
<keyword evidence="3 4" id="KW-0456">Lyase</keyword>
<gene>
    <name evidence="5" type="ORF">EDD35_4526</name>
</gene>
<proteinExistence type="inferred from homology"/>
<evidence type="ECO:0000313" key="5">
    <source>
        <dbReference type="EMBL" id="ROS42142.1"/>
    </source>
</evidence>
<evidence type="ECO:0000256" key="1">
    <source>
        <dbReference type="ARBA" id="ARBA00001554"/>
    </source>
</evidence>
<dbReference type="Gene3D" id="3.30.1360.20">
    <property type="entry name" value="Transcriptional coactivator/pterin dehydratase"/>
    <property type="match status" value="1"/>
</dbReference>
<organism evidence="5 6">
    <name type="scientific">Amycolatopsis thermoflava</name>
    <dbReference type="NCBI Taxonomy" id="84480"/>
    <lineage>
        <taxon>Bacteria</taxon>
        <taxon>Bacillati</taxon>
        <taxon>Actinomycetota</taxon>
        <taxon>Actinomycetes</taxon>
        <taxon>Pseudonocardiales</taxon>
        <taxon>Pseudonocardiaceae</taxon>
        <taxon>Amycolatopsis</taxon>
        <taxon>Amycolatopsis methanolica group</taxon>
    </lineage>
</organism>
<dbReference type="HAMAP" id="MF_00434">
    <property type="entry name" value="Pterin_4_alpha"/>
    <property type="match status" value="1"/>
</dbReference>
<dbReference type="AlphaFoldDB" id="A0A3N2GZS6"/>
<dbReference type="Proteomes" id="UP000274843">
    <property type="component" value="Unassembled WGS sequence"/>
</dbReference>
<name>A0A3N2GZS6_9PSEU</name>
<dbReference type="GO" id="GO:0008124">
    <property type="term" value="F:4-alpha-hydroxytetrahydrobiopterin dehydratase activity"/>
    <property type="evidence" value="ECO:0007669"/>
    <property type="project" value="UniProtKB-UniRule"/>
</dbReference>
<evidence type="ECO:0000256" key="3">
    <source>
        <dbReference type="ARBA" id="ARBA00023239"/>
    </source>
</evidence>
<dbReference type="GO" id="GO:0006729">
    <property type="term" value="P:tetrahydrobiopterin biosynthetic process"/>
    <property type="evidence" value="ECO:0007669"/>
    <property type="project" value="InterPro"/>
</dbReference>
<comment type="similarity">
    <text evidence="2 4">Belongs to the pterin-4-alpha-carbinolamine dehydratase family.</text>
</comment>
<accession>A0A3N2GZS6</accession>
<dbReference type="SUPFAM" id="SSF55248">
    <property type="entry name" value="PCD-like"/>
    <property type="match status" value="1"/>
</dbReference>
<evidence type="ECO:0000256" key="4">
    <source>
        <dbReference type="HAMAP-Rule" id="MF_00434"/>
    </source>
</evidence>
<dbReference type="NCBIfam" id="NF002017">
    <property type="entry name" value="PRK00823.1-2"/>
    <property type="match status" value="1"/>
</dbReference>
<reference evidence="5 6" key="1">
    <citation type="submission" date="2018-11" db="EMBL/GenBank/DDBJ databases">
        <title>Sequencing the genomes of 1000 actinobacteria strains.</title>
        <authorList>
            <person name="Klenk H.-P."/>
        </authorList>
    </citation>
    <scope>NUCLEOTIDE SEQUENCE [LARGE SCALE GENOMIC DNA]</scope>
    <source>
        <strain evidence="5 6">DSM 44348</strain>
    </source>
</reference>
<dbReference type="EMBL" id="RKHY01000001">
    <property type="protein sequence ID" value="ROS42142.1"/>
    <property type="molecule type" value="Genomic_DNA"/>
</dbReference>
<comment type="caution">
    <text evidence="5">The sequence shown here is derived from an EMBL/GenBank/DDBJ whole genome shotgun (WGS) entry which is preliminary data.</text>
</comment>
<sequence>MEHMAELLSETEISEALNKLPYWQRAGDALERTAELADFPQAIAVVNRVAEIAEGVNHHPDMDIRWRTVTFRCSTHSAGGITAKDVSLAEQIDGTIDAL</sequence>